<dbReference type="Proteomes" id="UP001597201">
    <property type="component" value="Unassembled WGS sequence"/>
</dbReference>
<keyword evidence="1" id="KW-0812">Transmembrane</keyword>
<dbReference type="EMBL" id="JBHTMY010000002">
    <property type="protein sequence ID" value="MFD1315015.1"/>
    <property type="molecule type" value="Genomic_DNA"/>
</dbReference>
<comment type="caution">
    <text evidence="2">The sequence shown here is derived from an EMBL/GenBank/DDBJ whole genome shotgun (WGS) entry which is preliminary data.</text>
</comment>
<gene>
    <name evidence="2" type="ORF">ACFQ39_05260</name>
</gene>
<evidence type="ECO:0000256" key="1">
    <source>
        <dbReference type="SAM" id="Phobius"/>
    </source>
</evidence>
<protein>
    <submittedName>
        <fullName evidence="2">6-phosphogluconate dehydrogenase</fullName>
    </submittedName>
</protein>
<keyword evidence="1" id="KW-0472">Membrane</keyword>
<evidence type="ECO:0000313" key="3">
    <source>
        <dbReference type="Proteomes" id="UP001597201"/>
    </source>
</evidence>
<sequence length="117" mass="13657">MKKFLTISLIVGILVLLGYFLFVYYVPYSEGYRSGELVKISNRGVVFKTWEGRLSQGVSESQHFDFSVEEKEKVVLEQLKELQGHHVKLTYIERFGTFPWMGDTKYYITSVEKTSKE</sequence>
<organism evidence="2 3">
    <name type="scientific">Namhaeicola litoreus</name>
    <dbReference type="NCBI Taxonomy" id="1052145"/>
    <lineage>
        <taxon>Bacteria</taxon>
        <taxon>Pseudomonadati</taxon>
        <taxon>Bacteroidota</taxon>
        <taxon>Flavobacteriia</taxon>
        <taxon>Flavobacteriales</taxon>
        <taxon>Flavobacteriaceae</taxon>
        <taxon>Namhaeicola</taxon>
    </lineage>
</organism>
<feature type="transmembrane region" description="Helical" evidence="1">
    <location>
        <begin position="6"/>
        <end position="26"/>
    </location>
</feature>
<keyword evidence="1" id="KW-1133">Transmembrane helix</keyword>
<accession>A0ABW3Y0N9</accession>
<evidence type="ECO:0000313" key="2">
    <source>
        <dbReference type="EMBL" id="MFD1315015.1"/>
    </source>
</evidence>
<dbReference type="RefSeq" id="WP_377176939.1">
    <property type="nucleotide sequence ID" value="NZ_JBHTMY010000002.1"/>
</dbReference>
<name>A0ABW3Y0N9_9FLAO</name>
<proteinExistence type="predicted"/>
<reference evidence="3" key="1">
    <citation type="journal article" date="2019" name="Int. J. Syst. Evol. Microbiol.">
        <title>The Global Catalogue of Microorganisms (GCM) 10K type strain sequencing project: providing services to taxonomists for standard genome sequencing and annotation.</title>
        <authorList>
            <consortium name="The Broad Institute Genomics Platform"/>
            <consortium name="The Broad Institute Genome Sequencing Center for Infectious Disease"/>
            <person name="Wu L."/>
            <person name="Ma J."/>
        </authorList>
    </citation>
    <scope>NUCLEOTIDE SEQUENCE [LARGE SCALE GENOMIC DNA]</scope>
    <source>
        <strain evidence="3">CCUG 61485</strain>
    </source>
</reference>
<keyword evidence="3" id="KW-1185">Reference proteome</keyword>